<keyword evidence="3" id="KW-1003">Cell membrane</keyword>
<accession>A0A918RID0</accession>
<dbReference type="InterPro" id="IPR003593">
    <property type="entry name" value="AAA+_ATPase"/>
</dbReference>
<evidence type="ECO:0000256" key="12">
    <source>
        <dbReference type="ARBA" id="ARBA00041199"/>
    </source>
</evidence>
<evidence type="ECO:0000256" key="9">
    <source>
        <dbReference type="ARBA" id="ARBA00022989"/>
    </source>
</evidence>
<keyword evidence="2" id="KW-0813">Transport</keyword>
<dbReference type="GO" id="GO:0022857">
    <property type="term" value="F:transmembrane transporter activity"/>
    <property type="evidence" value="ECO:0007669"/>
    <property type="project" value="UniProtKB-ARBA"/>
</dbReference>
<dbReference type="InterPro" id="IPR017871">
    <property type="entry name" value="ABC_transporter-like_CS"/>
</dbReference>
<reference evidence="15" key="1">
    <citation type="journal article" date="2014" name="Int. J. Syst. Evol. Microbiol.">
        <title>Complete genome sequence of Corynebacterium casei LMG S-19264T (=DSM 44701T), isolated from a smear-ripened cheese.</title>
        <authorList>
            <consortium name="US DOE Joint Genome Institute (JGI-PGF)"/>
            <person name="Walter F."/>
            <person name="Albersmeier A."/>
            <person name="Kalinowski J."/>
            <person name="Ruckert C."/>
        </authorList>
    </citation>
    <scope>NUCLEOTIDE SEQUENCE</scope>
    <source>
        <strain evidence="15">KCTC 12711</strain>
    </source>
</reference>
<dbReference type="GO" id="GO:0005886">
    <property type="term" value="C:plasma membrane"/>
    <property type="evidence" value="ECO:0007669"/>
    <property type="project" value="UniProtKB-SubCell"/>
</dbReference>
<dbReference type="PANTHER" id="PTHR30572">
    <property type="entry name" value="MEMBRANE COMPONENT OF TRANSPORTER-RELATED"/>
    <property type="match status" value="1"/>
</dbReference>
<dbReference type="InterPro" id="IPR003838">
    <property type="entry name" value="ABC3_permease_C"/>
</dbReference>
<dbReference type="InterPro" id="IPR017911">
    <property type="entry name" value="MacB-like_ATP-bd"/>
</dbReference>
<dbReference type="InterPro" id="IPR003439">
    <property type="entry name" value="ABC_transporter-like_ATP-bd"/>
</dbReference>
<dbReference type="Pfam" id="PF02687">
    <property type="entry name" value="FtsX"/>
    <property type="match status" value="1"/>
</dbReference>
<keyword evidence="6" id="KW-0547">Nucleotide-binding</keyword>
<dbReference type="GO" id="GO:0005524">
    <property type="term" value="F:ATP binding"/>
    <property type="evidence" value="ECO:0007669"/>
    <property type="project" value="UniProtKB-KW"/>
</dbReference>
<evidence type="ECO:0000256" key="3">
    <source>
        <dbReference type="ARBA" id="ARBA00022475"/>
    </source>
</evidence>
<evidence type="ECO:0000256" key="10">
    <source>
        <dbReference type="ARBA" id="ARBA00023136"/>
    </source>
</evidence>
<feature type="domain" description="ABC transporter" evidence="14">
    <location>
        <begin position="14"/>
        <end position="253"/>
    </location>
</feature>
<keyword evidence="4" id="KW-0997">Cell inner membrane</keyword>
<dbReference type="SMART" id="SM00382">
    <property type="entry name" value="AAA"/>
    <property type="match status" value="1"/>
</dbReference>
<dbReference type="Gene3D" id="3.40.50.300">
    <property type="entry name" value="P-loop containing nucleotide triphosphate hydrolases"/>
    <property type="match status" value="1"/>
</dbReference>
<feature type="transmembrane region" description="Helical" evidence="13">
    <location>
        <begin position="281"/>
        <end position="304"/>
    </location>
</feature>
<dbReference type="SUPFAM" id="SSF52540">
    <property type="entry name" value="P-loop containing nucleoside triphosphate hydrolases"/>
    <property type="match status" value="1"/>
</dbReference>
<dbReference type="InterPro" id="IPR025857">
    <property type="entry name" value="MacB_PCD"/>
</dbReference>
<feature type="transmembrane region" description="Helical" evidence="13">
    <location>
        <begin position="580"/>
        <end position="609"/>
    </location>
</feature>
<keyword evidence="16" id="KW-1185">Reference proteome</keyword>
<evidence type="ECO:0000259" key="14">
    <source>
        <dbReference type="PROSITE" id="PS50893"/>
    </source>
</evidence>
<dbReference type="CDD" id="cd03255">
    <property type="entry name" value="ABC_MJ0796_LolCDE_FtsE"/>
    <property type="match status" value="1"/>
</dbReference>
<keyword evidence="5 13" id="KW-0812">Transmembrane</keyword>
<name>A0A918RID0_9GAMM</name>
<dbReference type="FunFam" id="3.40.50.300:FF:000032">
    <property type="entry name" value="Export ABC transporter ATP-binding protein"/>
    <property type="match status" value="1"/>
</dbReference>
<evidence type="ECO:0000256" key="6">
    <source>
        <dbReference type="ARBA" id="ARBA00022741"/>
    </source>
</evidence>
<dbReference type="PROSITE" id="PS00211">
    <property type="entry name" value="ABC_TRANSPORTER_1"/>
    <property type="match status" value="1"/>
</dbReference>
<keyword evidence="7 15" id="KW-0067">ATP-binding</keyword>
<protein>
    <recommendedName>
        <fullName evidence="12">Pyoverdine export ATP-binding/permease protein PvdT</fullName>
    </recommendedName>
</protein>
<evidence type="ECO:0000256" key="4">
    <source>
        <dbReference type="ARBA" id="ARBA00022519"/>
    </source>
</evidence>
<dbReference type="Pfam" id="PF00005">
    <property type="entry name" value="ABC_tran"/>
    <property type="match status" value="1"/>
</dbReference>
<evidence type="ECO:0000256" key="7">
    <source>
        <dbReference type="ARBA" id="ARBA00022840"/>
    </source>
</evidence>
<evidence type="ECO:0000256" key="1">
    <source>
        <dbReference type="ARBA" id="ARBA00004429"/>
    </source>
</evidence>
<comment type="subcellular location">
    <subcellularLocation>
        <location evidence="1">Cell inner membrane</location>
        <topology evidence="1">Multi-pass membrane protein</topology>
    </subcellularLocation>
</comment>
<dbReference type="RefSeq" id="WP_229794100.1">
    <property type="nucleotide sequence ID" value="NZ_BMXA01000001.1"/>
</dbReference>
<proteinExistence type="inferred from homology"/>
<dbReference type="EMBL" id="BMXA01000001">
    <property type="protein sequence ID" value="GHA00062.1"/>
    <property type="molecule type" value="Genomic_DNA"/>
</dbReference>
<dbReference type="Pfam" id="PF12704">
    <property type="entry name" value="MacB_PCD"/>
    <property type="match status" value="1"/>
</dbReference>
<keyword evidence="10 13" id="KW-0472">Membrane</keyword>
<dbReference type="GO" id="GO:0016887">
    <property type="term" value="F:ATP hydrolysis activity"/>
    <property type="evidence" value="ECO:0007669"/>
    <property type="project" value="InterPro"/>
</dbReference>
<dbReference type="PANTHER" id="PTHR30572:SF14">
    <property type="entry name" value="MACROLIDE EXPORT ATP-BINDING_PERMEASE PROTEIN MACB"/>
    <property type="match status" value="1"/>
</dbReference>
<feature type="transmembrane region" description="Helical" evidence="13">
    <location>
        <begin position="621"/>
        <end position="640"/>
    </location>
</feature>
<dbReference type="AlphaFoldDB" id="A0A918RID0"/>
<organism evidence="15 16">
    <name type="scientific">Arenicella chitinivorans</name>
    <dbReference type="NCBI Taxonomy" id="1329800"/>
    <lineage>
        <taxon>Bacteria</taxon>
        <taxon>Pseudomonadati</taxon>
        <taxon>Pseudomonadota</taxon>
        <taxon>Gammaproteobacteria</taxon>
        <taxon>Arenicellales</taxon>
        <taxon>Arenicellaceae</taxon>
        <taxon>Arenicella</taxon>
    </lineage>
</organism>
<evidence type="ECO:0000256" key="11">
    <source>
        <dbReference type="ARBA" id="ARBA00038388"/>
    </source>
</evidence>
<dbReference type="InterPro" id="IPR050250">
    <property type="entry name" value="Macrolide_Exporter_MacB"/>
</dbReference>
<evidence type="ECO:0000313" key="16">
    <source>
        <dbReference type="Proteomes" id="UP000614811"/>
    </source>
</evidence>
<evidence type="ECO:0000313" key="15">
    <source>
        <dbReference type="EMBL" id="GHA00062.1"/>
    </source>
</evidence>
<dbReference type="Proteomes" id="UP000614811">
    <property type="component" value="Unassembled WGS sequence"/>
</dbReference>
<dbReference type="GO" id="GO:1902495">
    <property type="term" value="C:transmembrane transporter complex"/>
    <property type="evidence" value="ECO:0007669"/>
    <property type="project" value="UniProtKB-ARBA"/>
</dbReference>
<dbReference type="InterPro" id="IPR027417">
    <property type="entry name" value="P-loop_NTPase"/>
</dbReference>
<evidence type="ECO:0000256" key="5">
    <source>
        <dbReference type="ARBA" id="ARBA00022692"/>
    </source>
</evidence>
<feature type="transmembrane region" description="Helical" evidence="13">
    <location>
        <begin position="535"/>
        <end position="559"/>
    </location>
</feature>
<comment type="similarity">
    <text evidence="11">Belongs to the ABC transporter superfamily. Macrolide exporter (TC 3.A.1.122) family.</text>
</comment>
<reference evidence="15" key="2">
    <citation type="submission" date="2020-09" db="EMBL/GenBank/DDBJ databases">
        <authorList>
            <person name="Sun Q."/>
            <person name="Kim S."/>
        </authorList>
    </citation>
    <scope>NUCLEOTIDE SEQUENCE</scope>
    <source>
        <strain evidence="15">KCTC 12711</strain>
    </source>
</reference>
<keyword evidence="9 13" id="KW-1133">Transmembrane helix</keyword>
<evidence type="ECO:0000256" key="13">
    <source>
        <dbReference type="SAM" id="Phobius"/>
    </source>
</evidence>
<comment type="caution">
    <text evidence="15">The sequence shown here is derived from an EMBL/GenBank/DDBJ whole genome shotgun (WGS) entry which is preliminary data.</text>
</comment>
<evidence type="ECO:0000256" key="8">
    <source>
        <dbReference type="ARBA" id="ARBA00022967"/>
    </source>
</evidence>
<evidence type="ECO:0000256" key="2">
    <source>
        <dbReference type="ARBA" id="ARBA00022448"/>
    </source>
</evidence>
<dbReference type="PROSITE" id="PS50893">
    <property type="entry name" value="ABC_TRANSPORTER_2"/>
    <property type="match status" value="1"/>
</dbReference>
<gene>
    <name evidence="15" type="primary">macB</name>
    <name evidence="15" type="ORF">GCM10008090_05910</name>
</gene>
<sequence length="657" mass="70219">MNNPIELPNMVPLISLRHISRTFTTGGGVQVQALKHVSLDIYAGEFVSIIGQSGSGKSTLMNILGCLDRPTSGTYQFAGQDIRLFDADGLAWLRREAFGFVFQSYNLLGNSSAQENVEVPAIYAGDAADERQKRAKHLLGSLGIGDRADHRPSQLSGGQQQRVSIARALMNGGQVILADEPTGALDSQSGIDVMNLLRELADQGHTVILITHDHEIANNADRRIELLDGEILHDSGTVHSARLQNAVSLYEQMRNSSKPRNRFSEVYEAANMAFRSLRANVFRTALTLLGIVIGVASVIAMLAIGEGAQKDVIDRINSLGADMLTVSPLARRGSESETLTLEDALAIEHGVSNVKATLPEITGSETLRAGSLDYTSSITATTSNLPETRSWPLAQGVFFSDQDSTDFAPVAVIGSTVKESLFSNNDDPLGQYLLIKNVPFQIIGVMSSKGSSGFGGRDQDDVVLVPLKTGGLRLFGRTYLRSLTIEVKDPELIDQTEQQVRNLLTQRHGTEDFRLRNSAELLENVTASQQTFTTLLGSVAAISLLVGGIGVMNIMLVSVTERTREIGIRIATGARQNDILLQFLTEAIVVSALGGLLGVVIGFGVGVLIENFGTSVVFSSGPTVLAFSCAAGIGLIFGFAPASKAAKLDPVVALATD</sequence>
<keyword evidence="8" id="KW-1278">Translocase</keyword>